<keyword evidence="2" id="KW-1185">Reference proteome</keyword>
<dbReference type="EMBL" id="JAPFCC010000001">
    <property type="protein sequence ID" value="MCW7555559.1"/>
    <property type="molecule type" value="Genomic_DNA"/>
</dbReference>
<reference evidence="1 2" key="1">
    <citation type="submission" date="2022-10" db="EMBL/GenBank/DDBJ databases">
        <title>High-quality genome sequences of two octocoral-associated bacteria, Endozoicomonas euniceicola EF212 and Endozoicomonas gorgoniicola PS125.</title>
        <authorList>
            <person name="Chiou Y.-J."/>
            <person name="Chen Y.-H."/>
        </authorList>
    </citation>
    <scope>NUCLEOTIDE SEQUENCE [LARGE SCALE GENOMIC DNA]</scope>
    <source>
        <strain evidence="1 2">PS125</strain>
    </source>
</reference>
<dbReference type="Proteomes" id="UP001209854">
    <property type="component" value="Unassembled WGS sequence"/>
</dbReference>
<accession>A0ABT3N1Q6</accession>
<dbReference type="SUPFAM" id="SSF52540">
    <property type="entry name" value="P-loop containing nucleoside triphosphate hydrolases"/>
    <property type="match status" value="1"/>
</dbReference>
<name>A0ABT3N1Q6_9GAMM</name>
<sequence length="1003" mass="111771">MEFEKVSSSPLAKVIKEVVTDKRKTGDGFFYLLQCQTGIGKTYESTSFIIEEMLAGIRGEQGPEPKPIIFITDTIDNVFQAYKDLEKRIESLPGTIATAEEVAAMLDQILYIPSNADQLKKAESDLVDSVVTLVDDDRKSVSVPWNKYNSFRSSIPEEEGAGAVLIDELSRRGSAAYRAIVAGIKRHIKRTGSVPAGYKSQFETIIPAMRFSSGEVRVLFMTTAKYLTKVESVPRAINLPRDYPHQILFIDEVDKQNGVIINHLAKNRASGLIKAIRTCYQGFQLHSIEDSRRYGGVLDILSENIQTISDVWNKYRFGTSFDLDSSMTTDQSLSMFMAFGYAQGVSISREKGTKTVAKFNATLNKSVICNSNEKENNFVDLIRDASFAYRQILKSIKNAVFRITKNSEAIDLETGTRTATIDASVSSIVSQYHLSAIQEDISNEIGNISPTSFADSDRWTLLNRNYHLSGFTFNQISREGQSIDTVEFYRYALNMTPTGMVASMVNNGMEVIGISATAGVETVLHNFDIRSLKRLIGPKLATHSPEQAHRVYEYYCSKRDYEGNKVGINVEFFGVQRHRLTKIIEETFGSETAAIHLSKVYGDDAGHRGDSLSQLMLAVEAFIKSPDSRYMLALSSRVVGKQEDELEFIRRIFAQLAGGYGVELHVESVDAKRLRGGAYDTVRSKLSEGAGKVLVLSSYPSMGAGKNPDYESNPDIEPIPVICVGDELEAAGKVRVDIDSIYLDKPTNLFVGMFQENGVPDPSVTKILALNAIMLLQVSNEIDANQSRKLASRILSTKDLKVELDRIRNSCYYKTSDYFLAALKYIEQAVGRMSRTAFKRSQINIFADSQLEGVLCHETRSPDLFTHEYNALVQAGKAQGRSAIADSDNLRNEAINNNLFARKNLEETYRVILSKGRLEAFIKFSLLNDLIEEMIKVRDKRQFGQVPELIRSALNDPRAEGIPELEESLEIARSGSFSDSLVEVLTPVVEPKRSWPVTGHPEA</sequence>
<dbReference type="InterPro" id="IPR027417">
    <property type="entry name" value="P-loop_NTPase"/>
</dbReference>
<gene>
    <name evidence="1" type="ORF">NX722_23630</name>
</gene>
<comment type="caution">
    <text evidence="1">The sequence shown here is derived from an EMBL/GenBank/DDBJ whole genome shotgun (WGS) entry which is preliminary data.</text>
</comment>
<proteinExistence type="predicted"/>
<evidence type="ECO:0000313" key="2">
    <source>
        <dbReference type="Proteomes" id="UP001209854"/>
    </source>
</evidence>
<dbReference type="RefSeq" id="WP_262565309.1">
    <property type="nucleotide sequence ID" value="NZ_JAPFCC010000001.1"/>
</dbReference>
<organism evidence="1 2">
    <name type="scientific">Endozoicomonas gorgoniicola</name>
    <dbReference type="NCBI Taxonomy" id="1234144"/>
    <lineage>
        <taxon>Bacteria</taxon>
        <taxon>Pseudomonadati</taxon>
        <taxon>Pseudomonadota</taxon>
        <taxon>Gammaproteobacteria</taxon>
        <taxon>Oceanospirillales</taxon>
        <taxon>Endozoicomonadaceae</taxon>
        <taxon>Endozoicomonas</taxon>
    </lineage>
</organism>
<evidence type="ECO:0000313" key="1">
    <source>
        <dbReference type="EMBL" id="MCW7555559.1"/>
    </source>
</evidence>
<protein>
    <recommendedName>
        <fullName evidence="3">Helicase ATP-binding domain-containing protein</fullName>
    </recommendedName>
</protein>
<evidence type="ECO:0008006" key="3">
    <source>
        <dbReference type="Google" id="ProtNLM"/>
    </source>
</evidence>